<evidence type="ECO:0000256" key="1">
    <source>
        <dbReference type="ARBA" id="ARBA00004585"/>
    </source>
</evidence>
<evidence type="ECO:0000256" key="7">
    <source>
        <dbReference type="SAM" id="Phobius"/>
    </source>
</evidence>
<comment type="caution">
    <text evidence="10">The sequence shown here is derived from an EMBL/GenBank/DDBJ whole genome shotgun (WGS) entry which is preliminary data.</text>
</comment>
<name>A0A9P8TNI6_WICPI</name>
<evidence type="ECO:0000256" key="6">
    <source>
        <dbReference type="SAM" id="MobiDB-lite"/>
    </source>
</evidence>
<evidence type="ECO:0000256" key="2">
    <source>
        <dbReference type="ARBA" id="ARBA00022692"/>
    </source>
</evidence>
<evidence type="ECO:0000259" key="8">
    <source>
        <dbReference type="SMART" id="SM00693"/>
    </source>
</evidence>
<dbReference type="SMART" id="SM00694">
    <property type="entry name" value="DysFC"/>
    <property type="match status" value="1"/>
</dbReference>
<dbReference type="InterPro" id="IPR052646">
    <property type="entry name" value="Peroxisomal_PEX28-32"/>
</dbReference>
<dbReference type="GO" id="GO:0007031">
    <property type="term" value="P:peroxisome organization"/>
    <property type="evidence" value="ECO:0007669"/>
    <property type="project" value="TreeGrafter"/>
</dbReference>
<keyword evidence="2 7" id="KW-0812">Transmembrane</keyword>
<feature type="domain" description="Peroxin/Ferlin" evidence="9">
    <location>
        <begin position="311"/>
        <end position="344"/>
    </location>
</feature>
<feature type="region of interest" description="Disordered" evidence="6">
    <location>
        <begin position="1"/>
        <end position="23"/>
    </location>
</feature>
<dbReference type="Proteomes" id="UP000774326">
    <property type="component" value="Unassembled WGS sequence"/>
</dbReference>
<dbReference type="OrthoDB" id="5586090at2759"/>
<comment type="subcellular location">
    <subcellularLocation>
        <location evidence="1">Peroxisome membrane</location>
        <topology evidence="1">Multi-pass membrane protein</topology>
    </subcellularLocation>
</comment>
<keyword evidence="11" id="KW-1185">Reference proteome</keyword>
<sequence length="351" mass="41350">MAEDEEPIVANFSPSTASTPRRSAGLLANTNPLISSTLFKVYPLFVIINELLEFLLWTSRDPLLNALYLSSLYIIVLFSDTLLSYWYIPVAAVVMYCSVNYYINSVFIDVNGTENPTIDEVLINLENFCIRMEALRAPLDRILVNFPPKKLLSVLMILTPIHILILKYLISPKNFFLVCLIVVTNFHTLWFQATIRLFWRSAIIRKLLNYLQITDSENVSKFYHNYKIIKENNDNGKIIQFQILEHQRRWIGLGWTNQLFPYERSNFTNENLQKSESPEDFTFPFNSTQWQWLEEQWSIDTTFNRNKSSQGWCFYDNYWRNPLYVDSLSSYTRSRKWTRKAVLVITDDEMV</sequence>
<evidence type="ECO:0000313" key="11">
    <source>
        <dbReference type="Proteomes" id="UP000774326"/>
    </source>
</evidence>
<keyword evidence="4 7" id="KW-0472">Membrane</keyword>
<dbReference type="PANTHER" id="PTHR31679:SF3">
    <property type="entry name" value="PEROXISOMAL MEMBRANE PROTEIN PEX32"/>
    <property type="match status" value="1"/>
</dbReference>
<feature type="domain" description="Peroxin/Ferlin" evidence="8">
    <location>
        <begin position="236"/>
        <end position="300"/>
    </location>
</feature>
<dbReference type="InterPro" id="IPR010482">
    <property type="entry name" value="TECPR1-like_DysF"/>
</dbReference>
<evidence type="ECO:0000256" key="3">
    <source>
        <dbReference type="ARBA" id="ARBA00022989"/>
    </source>
</evidence>
<protein>
    <recommendedName>
        <fullName evidence="8 9">Peroxin/Ferlin domain-containing protein</fullName>
    </recommendedName>
</protein>
<evidence type="ECO:0000259" key="9">
    <source>
        <dbReference type="SMART" id="SM00694"/>
    </source>
</evidence>
<proteinExistence type="predicted"/>
<dbReference type="Pfam" id="PF06398">
    <property type="entry name" value="Pex24p"/>
    <property type="match status" value="1"/>
</dbReference>
<dbReference type="GO" id="GO:0005778">
    <property type="term" value="C:peroxisomal membrane"/>
    <property type="evidence" value="ECO:0007669"/>
    <property type="project" value="UniProtKB-SubCell"/>
</dbReference>
<organism evidence="10 11">
    <name type="scientific">Wickerhamomyces pijperi</name>
    <name type="common">Yeast</name>
    <name type="synonym">Pichia pijperi</name>
    <dbReference type="NCBI Taxonomy" id="599730"/>
    <lineage>
        <taxon>Eukaryota</taxon>
        <taxon>Fungi</taxon>
        <taxon>Dikarya</taxon>
        <taxon>Ascomycota</taxon>
        <taxon>Saccharomycotina</taxon>
        <taxon>Saccharomycetes</taxon>
        <taxon>Phaffomycetales</taxon>
        <taxon>Wickerhamomycetaceae</taxon>
        <taxon>Wickerhamomyces</taxon>
    </lineage>
</organism>
<feature type="transmembrane region" description="Helical" evidence="7">
    <location>
        <begin position="85"/>
        <end position="103"/>
    </location>
</feature>
<gene>
    <name evidence="10" type="ORF">WICPIJ_003634</name>
</gene>
<reference evidence="10" key="2">
    <citation type="submission" date="2021-01" db="EMBL/GenBank/DDBJ databases">
        <authorList>
            <person name="Schikora-Tamarit M.A."/>
        </authorList>
    </citation>
    <scope>NUCLEOTIDE SEQUENCE</scope>
    <source>
        <strain evidence="10">CBS2887</strain>
    </source>
</reference>
<dbReference type="SMART" id="SM00693">
    <property type="entry name" value="DysFN"/>
    <property type="match status" value="1"/>
</dbReference>
<dbReference type="EMBL" id="JAEUBG010002047">
    <property type="protein sequence ID" value="KAH3685396.1"/>
    <property type="molecule type" value="Genomic_DNA"/>
</dbReference>
<reference evidence="10" key="1">
    <citation type="journal article" date="2021" name="Open Biol.">
        <title>Shared evolutionary footprints suggest mitochondrial oxidative damage underlies multiple complex I losses in fungi.</title>
        <authorList>
            <person name="Schikora-Tamarit M.A."/>
            <person name="Marcet-Houben M."/>
            <person name="Nosek J."/>
            <person name="Gabaldon T."/>
        </authorList>
    </citation>
    <scope>NUCLEOTIDE SEQUENCE</scope>
    <source>
        <strain evidence="10">CBS2887</strain>
    </source>
</reference>
<keyword evidence="3 7" id="KW-1133">Transmembrane helix</keyword>
<evidence type="ECO:0000256" key="5">
    <source>
        <dbReference type="ARBA" id="ARBA00023140"/>
    </source>
</evidence>
<feature type="compositionally biased region" description="Polar residues" evidence="6">
    <location>
        <begin position="12"/>
        <end position="21"/>
    </location>
</feature>
<feature type="transmembrane region" description="Helical" evidence="7">
    <location>
        <begin position="151"/>
        <end position="169"/>
    </location>
</feature>
<evidence type="ECO:0000313" key="10">
    <source>
        <dbReference type="EMBL" id="KAH3685396.1"/>
    </source>
</evidence>
<accession>A0A9P8TNI6</accession>
<feature type="transmembrane region" description="Helical" evidence="7">
    <location>
        <begin position="63"/>
        <end position="79"/>
    </location>
</feature>
<dbReference type="InterPro" id="IPR006614">
    <property type="entry name" value="Peroxin/Ferlin"/>
</dbReference>
<feature type="transmembrane region" description="Helical" evidence="7">
    <location>
        <begin position="175"/>
        <end position="199"/>
    </location>
</feature>
<keyword evidence="5" id="KW-0576">Peroxisome</keyword>
<dbReference type="PANTHER" id="PTHR31679">
    <property type="entry name" value="PEROXISOMAL MEMBRANE PROTEIN PEX30-RELATED"/>
    <property type="match status" value="1"/>
</dbReference>
<dbReference type="AlphaFoldDB" id="A0A9P8TNI6"/>
<evidence type="ECO:0000256" key="4">
    <source>
        <dbReference type="ARBA" id="ARBA00023136"/>
    </source>
</evidence>